<dbReference type="Proteomes" id="UP000323426">
    <property type="component" value="Unassembled WGS sequence"/>
</dbReference>
<organism evidence="1 2">
    <name type="scientific">Adhaeribacter rhizoryzae</name>
    <dbReference type="NCBI Taxonomy" id="2607907"/>
    <lineage>
        <taxon>Bacteria</taxon>
        <taxon>Pseudomonadati</taxon>
        <taxon>Bacteroidota</taxon>
        <taxon>Cytophagia</taxon>
        <taxon>Cytophagales</taxon>
        <taxon>Hymenobacteraceae</taxon>
        <taxon>Adhaeribacter</taxon>
    </lineage>
</organism>
<dbReference type="AlphaFoldDB" id="A0A5M6D1Y0"/>
<keyword evidence="2" id="KW-1185">Reference proteome</keyword>
<sequence length="132" mass="15332">MIKVKHPDESCNQMQEAFLAKCPIDERRFHELLFTHGNISYRYHQEARNFEPTEKDYEEWLGGLPENIRQDMQRKGFAACKGILSFTRYVNELRLGHKFLGQGPSVQDMLEVIPTAQKGNHPRLLFVGFPPA</sequence>
<name>A0A5M6D1Y0_9BACT</name>
<gene>
    <name evidence="1" type="ORF">F0145_24030</name>
</gene>
<dbReference type="EMBL" id="VWSF01000031">
    <property type="protein sequence ID" value="KAA5539659.1"/>
    <property type="molecule type" value="Genomic_DNA"/>
</dbReference>
<proteinExistence type="predicted"/>
<comment type="caution">
    <text evidence="1">The sequence shown here is derived from an EMBL/GenBank/DDBJ whole genome shotgun (WGS) entry which is preliminary data.</text>
</comment>
<protein>
    <submittedName>
        <fullName evidence="1">Uncharacterized protein</fullName>
    </submittedName>
</protein>
<accession>A0A5M6D1Y0</accession>
<evidence type="ECO:0000313" key="2">
    <source>
        <dbReference type="Proteomes" id="UP000323426"/>
    </source>
</evidence>
<reference evidence="1 2" key="1">
    <citation type="submission" date="2019-09" db="EMBL/GenBank/DDBJ databases">
        <title>Genome sequence and assembly of Adhaeribacter sp.</title>
        <authorList>
            <person name="Chhetri G."/>
        </authorList>
    </citation>
    <scope>NUCLEOTIDE SEQUENCE [LARGE SCALE GENOMIC DNA]</scope>
    <source>
        <strain evidence="1 2">DK36</strain>
    </source>
</reference>
<dbReference type="RefSeq" id="WP_150092849.1">
    <property type="nucleotide sequence ID" value="NZ_VWSF01000031.1"/>
</dbReference>
<evidence type="ECO:0000313" key="1">
    <source>
        <dbReference type="EMBL" id="KAA5539659.1"/>
    </source>
</evidence>